<accession>A0A0M0G4U6</accession>
<dbReference type="InterPro" id="IPR001036">
    <property type="entry name" value="Acrflvin-R"/>
</dbReference>
<feature type="transmembrane region" description="Helical" evidence="1">
    <location>
        <begin position="390"/>
        <end position="415"/>
    </location>
</feature>
<dbReference type="STRING" id="189381.GCA_900166615_01348"/>
<dbReference type="SUPFAM" id="SSF82866">
    <property type="entry name" value="Multidrug efflux transporter AcrB transmembrane domain"/>
    <property type="match status" value="2"/>
</dbReference>
<feature type="transmembrane region" description="Helical" evidence="1">
    <location>
        <begin position="847"/>
        <end position="866"/>
    </location>
</feature>
<feature type="transmembrane region" description="Helical" evidence="1">
    <location>
        <begin position="945"/>
        <end position="964"/>
    </location>
</feature>
<dbReference type="Pfam" id="PF00873">
    <property type="entry name" value="ACR_tran"/>
    <property type="match status" value="1"/>
</dbReference>
<feature type="transmembrane region" description="Helical" evidence="1">
    <location>
        <begin position="976"/>
        <end position="1001"/>
    </location>
</feature>
<feature type="transmembrane region" description="Helical" evidence="1">
    <location>
        <begin position="436"/>
        <end position="458"/>
    </location>
</feature>
<keyword evidence="1" id="KW-1133">Transmembrane helix</keyword>
<dbReference type="Gene3D" id="3.30.2090.10">
    <property type="entry name" value="Multidrug efflux transporter AcrB TolC docking domain, DN and DC subdomains"/>
    <property type="match status" value="2"/>
</dbReference>
<proteinExistence type="predicted"/>
<dbReference type="Gene3D" id="3.30.70.1440">
    <property type="entry name" value="Multidrug efflux transporter AcrB pore domain"/>
    <property type="match status" value="1"/>
</dbReference>
<dbReference type="Gene3D" id="3.30.70.1430">
    <property type="entry name" value="Multidrug efflux transporter AcrB pore domain"/>
    <property type="match status" value="2"/>
</dbReference>
<keyword evidence="1" id="KW-0812">Transmembrane</keyword>
<feature type="transmembrane region" description="Helical" evidence="1">
    <location>
        <begin position="364"/>
        <end position="384"/>
    </location>
</feature>
<keyword evidence="3" id="KW-1185">Reference proteome</keyword>
<dbReference type="PRINTS" id="PR00702">
    <property type="entry name" value="ACRIFLAVINRP"/>
</dbReference>
<evidence type="ECO:0000313" key="2">
    <source>
        <dbReference type="EMBL" id="KON84870.1"/>
    </source>
</evidence>
<name>A0A0M0G4U6_9BACI</name>
<evidence type="ECO:0000256" key="1">
    <source>
        <dbReference type="SAM" id="Phobius"/>
    </source>
</evidence>
<feature type="transmembrane region" description="Helical" evidence="1">
    <location>
        <begin position="873"/>
        <end position="893"/>
    </location>
</feature>
<dbReference type="SUPFAM" id="SSF82693">
    <property type="entry name" value="Multidrug efflux transporter AcrB pore domain, PN1, PN2, PC1 and PC2 subdomains"/>
    <property type="match status" value="2"/>
</dbReference>
<dbReference type="PANTHER" id="PTHR32063:SF0">
    <property type="entry name" value="SWARMING MOTILITY PROTEIN SWRC"/>
    <property type="match status" value="1"/>
</dbReference>
<dbReference type="GO" id="GO:0042910">
    <property type="term" value="F:xenobiotic transmembrane transporter activity"/>
    <property type="evidence" value="ECO:0007669"/>
    <property type="project" value="TreeGrafter"/>
</dbReference>
<dbReference type="InterPro" id="IPR027463">
    <property type="entry name" value="AcrB_DN_DC_subdom"/>
</dbReference>
<dbReference type="Proteomes" id="UP000037405">
    <property type="component" value="Unassembled WGS sequence"/>
</dbReference>
<dbReference type="Gene3D" id="1.20.1640.10">
    <property type="entry name" value="Multidrug efflux transporter AcrB transmembrane domain"/>
    <property type="match status" value="2"/>
</dbReference>
<feature type="transmembrane region" description="Helical" evidence="1">
    <location>
        <begin position="899"/>
        <end position="924"/>
    </location>
</feature>
<dbReference type="RefSeq" id="WP_053428472.1">
    <property type="nucleotide sequence ID" value="NZ_LGUE01000004.1"/>
</dbReference>
<organism evidence="2 3">
    <name type="scientific">Rossellomorea marisflavi</name>
    <dbReference type="NCBI Taxonomy" id="189381"/>
    <lineage>
        <taxon>Bacteria</taxon>
        <taxon>Bacillati</taxon>
        <taxon>Bacillota</taxon>
        <taxon>Bacilli</taxon>
        <taxon>Bacillales</taxon>
        <taxon>Bacillaceae</taxon>
        <taxon>Rossellomorea</taxon>
    </lineage>
</organism>
<dbReference type="PATRIC" id="fig|189381.12.peg.2595"/>
<evidence type="ECO:0008006" key="4">
    <source>
        <dbReference type="Google" id="ProtNLM"/>
    </source>
</evidence>
<dbReference type="AlphaFoldDB" id="A0A0M0G4U6"/>
<sequence>MKKLISFSINNKLALWILTIFVILFGTYSGYSMKLETLPNINEPVVDVTTVYPGASPNEILEQVTEPIENTVSNLEGVKSVTSTSFENASSIQIQYDLKKNMEDAEGEVKEAVQSLGLPSDAEQPRVARVSYNDLPVLVLALTDENESLQELSHYAETTIKSEFESVEGISDIKVVGTIQKELEVSFNDKDLNAFNLTEQNVIDYIQSISSDAPLGLQVVDDEEQSAVIKGSVTSAEDLKNLEIPVVPSPGESENGKTFVKMSEISTINEVTKEKSVSRMNGKEAIGIQVYKNAAGNTVQVVDGIQEKMKELEKKKDSLAFTSVLNEGDPIKDSVHVMFQKALMGAAFAILIILMFLRNIKTTIIAVVSIPLSLIISLMVLNQLDITLNLMTLGAMTVAIGRVVDDSIVVIENIFRRMTLKGETLKGFELIKEATAEMFSPIVSSTIVTIGVFLPLGLIDGPVGELFLPFGLTIVFALLASLIVSITIVPMMAHLLLRKNIQHNSKRSKERRKSPYKRLLNWSLNHKIISFVIVNVLLVGSLFLLPMIGVSFIPDSENKVIIASYNPVPGSTNDDIKKEIQKSEDVLLERDHLNDVQASFGEGNPLNPSDTKQVLFIINYHPELADITKEQDELASKLKDVNKGEWDIQSSGSGYNTLSLFVYGDNSGEVNEAVEKINGTLESENELTGLKASTSESLKQLGFVLDTEKIASLNIQPLQIFDVLSQGSSSTQITSLNEGGEMIPVNVSQGQEEGSAFSLEDKRVQTLTNENVKLSELVKVEEETAPASITKRNGKVYGVITASITGDDVAAVTSKVQKEVDQLDLADGIEVEVGGVADQIDESFTQLGIAIISAIMIVYFVLVLTFGGGLAPLAILFSLPYAIIGSLVGLVVMNEPISISVMIGALMLIGIVVTNAIVLVDRIVQKEKQGYSTRESILEAGMTRLRPIFMTALATIGALAPLVITGESDGSGLISSGLGITVIGGLISSTVLTLFIVPVAYETLAKMKMKLGRKNRKGHEKGEVA</sequence>
<keyword evidence="1" id="KW-0472">Membrane</keyword>
<dbReference type="PANTHER" id="PTHR32063">
    <property type="match status" value="1"/>
</dbReference>
<gene>
    <name evidence="2" type="ORF">AF331_12765</name>
</gene>
<feature type="transmembrane region" description="Helical" evidence="1">
    <location>
        <begin position="528"/>
        <end position="553"/>
    </location>
</feature>
<evidence type="ECO:0000313" key="3">
    <source>
        <dbReference type="Proteomes" id="UP000037405"/>
    </source>
</evidence>
<dbReference type="Gene3D" id="3.30.70.1320">
    <property type="entry name" value="Multidrug efflux transporter AcrB pore domain like"/>
    <property type="match status" value="1"/>
</dbReference>
<feature type="transmembrane region" description="Helical" evidence="1">
    <location>
        <begin position="338"/>
        <end position="357"/>
    </location>
</feature>
<dbReference type="SUPFAM" id="SSF82714">
    <property type="entry name" value="Multidrug efflux transporter AcrB TolC docking domain, DN and DC subdomains"/>
    <property type="match status" value="1"/>
</dbReference>
<comment type="caution">
    <text evidence="2">The sequence shown here is derived from an EMBL/GenBank/DDBJ whole genome shotgun (WGS) entry which is preliminary data.</text>
</comment>
<protein>
    <recommendedName>
        <fullName evidence="4">Swarming motility protein SwrC</fullName>
    </recommendedName>
</protein>
<dbReference type="EMBL" id="LGUE01000004">
    <property type="protein sequence ID" value="KON84870.1"/>
    <property type="molecule type" value="Genomic_DNA"/>
</dbReference>
<reference evidence="3" key="1">
    <citation type="submission" date="2015-07" db="EMBL/GenBank/DDBJ databases">
        <title>Fjat-14235 jcm11544.</title>
        <authorList>
            <person name="Liu B."/>
            <person name="Wang J."/>
            <person name="Zhu Y."/>
            <person name="Liu G."/>
            <person name="Chen Q."/>
            <person name="Chen Z."/>
            <person name="Lan J."/>
            <person name="Che J."/>
            <person name="Ge C."/>
            <person name="Shi H."/>
            <person name="Pan Z."/>
            <person name="Liu X."/>
        </authorList>
    </citation>
    <scope>NUCLEOTIDE SEQUENCE [LARGE SCALE GENOMIC DNA]</scope>
    <source>
        <strain evidence="3">JCM 11544</strain>
    </source>
</reference>
<dbReference type="OrthoDB" id="9757876at2"/>
<feature type="transmembrane region" description="Helical" evidence="1">
    <location>
        <begin position="470"/>
        <end position="497"/>
    </location>
</feature>
<dbReference type="GO" id="GO:0005886">
    <property type="term" value="C:plasma membrane"/>
    <property type="evidence" value="ECO:0007669"/>
    <property type="project" value="TreeGrafter"/>
</dbReference>